<dbReference type="STRING" id="252514.A3224_05175"/>
<keyword evidence="1" id="KW-0963">Cytoplasm</keyword>
<dbReference type="Proteomes" id="UP000076077">
    <property type="component" value="Chromosome"/>
</dbReference>
<dbReference type="CDD" id="cd11648">
    <property type="entry name" value="RsmI"/>
    <property type="match status" value="1"/>
</dbReference>
<dbReference type="InterPro" id="IPR018063">
    <property type="entry name" value="SAM_MeTrfase_RsmI_CS"/>
</dbReference>
<dbReference type="GO" id="GO:0070677">
    <property type="term" value="F:rRNA (cytosine-2'-O-)-methyltransferase activity"/>
    <property type="evidence" value="ECO:0007669"/>
    <property type="project" value="UniProtKB-UniRule"/>
</dbReference>
<keyword evidence="1" id="KW-0949">S-adenosyl-L-methionine</keyword>
<proteinExistence type="inferred from homology"/>
<dbReference type="PROSITE" id="PS01296">
    <property type="entry name" value="RSMI"/>
    <property type="match status" value="1"/>
</dbReference>
<dbReference type="PANTHER" id="PTHR46111">
    <property type="entry name" value="RIBOSOMAL RNA SMALL SUBUNIT METHYLTRANSFERASE I"/>
    <property type="match status" value="1"/>
</dbReference>
<comment type="catalytic activity">
    <reaction evidence="1">
        <text>cytidine(1402) in 16S rRNA + S-adenosyl-L-methionine = 2'-O-methylcytidine(1402) in 16S rRNA + S-adenosyl-L-homocysteine + H(+)</text>
        <dbReference type="Rhea" id="RHEA:42924"/>
        <dbReference type="Rhea" id="RHEA-COMP:10285"/>
        <dbReference type="Rhea" id="RHEA-COMP:10286"/>
        <dbReference type="ChEBI" id="CHEBI:15378"/>
        <dbReference type="ChEBI" id="CHEBI:57856"/>
        <dbReference type="ChEBI" id="CHEBI:59789"/>
        <dbReference type="ChEBI" id="CHEBI:74495"/>
        <dbReference type="ChEBI" id="CHEBI:82748"/>
        <dbReference type="EC" id="2.1.1.198"/>
    </reaction>
</comment>
<organism evidence="4 5">
    <name type="scientific">Microbulbifer thermotolerans</name>
    <dbReference type="NCBI Taxonomy" id="252514"/>
    <lineage>
        <taxon>Bacteria</taxon>
        <taxon>Pseudomonadati</taxon>
        <taxon>Pseudomonadota</taxon>
        <taxon>Gammaproteobacteria</taxon>
        <taxon>Cellvibrionales</taxon>
        <taxon>Microbulbiferaceae</taxon>
        <taxon>Microbulbifer</taxon>
    </lineage>
</organism>
<dbReference type="RefSeq" id="WP_067152251.1">
    <property type="nucleotide sequence ID" value="NZ_CP014864.1"/>
</dbReference>
<gene>
    <name evidence="1" type="primary">rsmI</name>
    <name evidence="4" type="ORF">A3224_05175</name>
</gene>
<keyword evidence="5" id="KW-1185">Reference proteome</keyword>
<evidence type="ECO:0000256" key="1">
    <source>
        <dbReference type="HAMAP-Rule" id="MF_01877"/>
    </source>
</evidence>
<dbReference type="GeneID" id="76607443"/>
<comment type="function">
    <text evidence="1">Catalyzes the 2'-O-methylation of the ribose of cytidine 1402 (C1402) in 16S rRNA.</text>
</comment>
<dbReference type="Gene3D" id="3.40.1010.10">
    <property type="entry name" value="Cobalt-precorrin-4 Transmethylase, Domain 1"/>
    <property type="match status" value="1"/>
</dbReference>
<dbReference type="InterPro" id="IPR014776">
    <property type="entry name" value="4pyrrole_Mease_sub2"/>
</dbReference>
<dbReference type="InterPro" id="IPR014777">
    <property type="entry name" value="4pyrrole_Mease_sub1"/>
</dbReference>
<dbReference type="OrthoDB" id="9809084at2"/>
<feature type="domain" description="RsmI HTH" evidence="3">
    <location>
        <begin position="236"/>
        <end position="281"/>
    </location>
</feature>
<dbReference type="AlphaFoldDB" id="A0A143HK56"/>
<dbReference type="Pfam" id="PF23016">
    <property type="entry name" value="RsmI_C"/>
    <property type="match status" value="1"/>
</dbReference>
<evidence type="ECO:0000313" key="4">
    <source>
        <dbReference type="EMBL" id="AMX02053.1"/>
    </source>
</evidence>
<feature type="domain" description="Tetrapyrrole methylase" evidence="2">
    <location>
        <begin position="8"/>
        <end position="208"/>
    </location>
</feature>
<dbReference type="Gene3D" id="3.30.950.10">
    <property type="entry name" value="Methyltransferase, Cobalt-precorrin-4 Transmethylase, Domain 2"/>
    <property type="match status" value="1"/>
</dbReference>
<dbReference type="SUPFAM" id="SSF53790">
    <property type="entry name" value="Tetrapyrrole methylase"/>
    <property type="match status" value="1"/>
</dbReference>
<dbReference type="HAMAP" id="MF_01877">
    <property type="entry name" value="16SrRNA_methyltr_I"/>
    <property type="match status" value="1"/>
</dbReference>
<protein>
    <recommendedName>
        <fullName evidence="1">Ribosomal RNA small subunit methyltransferase I</fullName>
        <ecNumber evidence="1">2.1.1.198</ecNumber>
    </recommendedName>
    <alternativeName>
        <fullName evidence="1">16S rRNA 2'-O-ribose C1402 methyltransferase</fullName>
    </alternativeName>
    <alternativeName>
        <fullName evidence="1">rRNA (cytidine-2'-O-)-methyltransferase RsmI</fullName>
    </alternativeName>
</protein>
<keyword evidence="1" id="KW-0698">rRNA processing</keyword>
<keyword evidence="1 4" id="KW-0808">Transferase</keyword>
<dbReference type="KEGG" id="mthd:A3224_05175"/>
<dbReference type="PANTHER" id="PTHR46111:SF1">
    <property type="entry name" value="RIBOSOMAL RNA SMALL SUBUNIT METHYLTRANSFERASE I"/>
    <property type="match status" value="1"/>
</dbReference>
<sequence length="283" mass="30954">MGPDQALLYIVATPIGNLSDMVPRAVEVLQCADLVAAEDTRHSQRLFSHFAIDTPLIAYHDHSDEKRTEQILQRLESGQTVALISDAGTPLISDPGYRLVREARRRGIRVVPIPGPCALIAALSAAGLPSDRFSFEGFLPAKPVARQKALHTLASESRTMVFYEAPHRVVETLETMVAVFGGDREAVIARELTKAFETFHSAPLSELAAWVGDDSNQQRGEIVLLVRGAERRRGDEEVDAEAERVMKLLLGELPPKKAAALAAEITGINKKVLYKWSLASKGE</sequence>
<dbReference type="FunFam" id="3.40.1010.10:FF:000002">
    <property type="entry name" value="Ribosomal RNA small subunit methyltransferase I"/>
    <property type="match status" value="1"/>
</dbReference>
<reference evidence="5" key="1">
    <citation type="submission" date="2016-03" db="EMBL/GenBank/DDBJ databases">
        <authorList>
            <person name="Lee Y.-S."/>
            <person name="Choi Y.-L."/>
        </authorList>
    </citation>
    <scope>NUCLEOTIDE SEQUENCE [LARGE SCALE GENOMIC DNA]</scope>
    <source>
        <strain evidence="5">DAU221</strain>
    </source>
</reference>
<comment type="subcellular location">
    <subcellularLocation>
        <location evidence="1">Cytoplasm</location>
    </subcellularLocation>
</comment>
<dbReference type="EMBL" id="CP014864">
    <property type="protein sequence ID" value="AMX02053.1"/>
    <property type="molecule type" value="Genomic_DNA"/>
</dbReference>
<name>A0A143HK56_MICTH</name>
<dbReference type="PIRSF" id="PIRSF005917">
    <property type="entry name" value="MTase_YraL"/>
    <property type="match status" value="1"/>
</dbReference>
<dbReference type="InterPro" id="IPR035996">
    <property type="entry name" value="4pyrrol_Methylase_sf"/>
</dbReference>
<evidence type="ECO:0000313" key="5">
    <source>
        <dbReference type="Proteomes" id="UP000076077"/>
    </source>
</evidence>
<dbReference type="GO" id="GO:0005737">
    <property type="term" value="C:cytoplasm"/>
    <property type="evidence" value="ECO:0007669"/>
    <property type="project" value="UniProtKB-SubCell"/>
</dbReference>
<dbReference type="InterPro" id="IPR000878">
    <property type="entry name" value="4pyrrol_Mease"/>
</dbReference>
<dbReference type="NCBIfam" id="TIGR00096">
    <property type="entry name" value="16S rRNA (cytidine(1402)-2'-O)-methyltransferase"/>
    <property type="match status" value="1"/>
</dbReference>
<dbReference type="EC" id="2.1.1.198" evidence="1"/>
<evidence type="ECO:0000259" key="2">
    <source>
        <dbReference type="Pfam" id="PF00590"/>
    </source>
</evidence>
<dbReference type="InterPro" id="IPR053910">
    <property type="entry name" value="RsmI_HTH"/>
</dbReference>
<dbReference type="Pfam" id="PF00590">
    <property type="entry name" value="TP_methylase"/>
    <property type="match status" value="1"/>
</dbReference>
<evidence type="ECO:0000259" key="3">
    <source>
        <dbReference type="Pfam" id="PF23016"/>
    </source>
</evidence>
<keyword evidence="1 4" id="KW-0489">Methyltransferase</keyword>
<comment type="similarity">
    <text evidence="1">Belongs to the methyltransferase superfamily. RsmI family.</text>
</comment>
<accession>A0A143HK56</accession>
<dbReference type="InterPro" id="IPR008189">
    <property type="entry name" value="rRNA_ssu_MeTfrase_I"/>
</dbReference>
<dbReference type="FunFam" id="3.30.950.10:FF:000002">
    <property type="entry name" value="Ribosomal RNA small subunit methyltransferase I"/>
    <property type="match status" value="1"/>
</dbReference>